<dbReference type="AlphaFoldDB" id="A0A0R3E650"/>
<keyword evidence="3" id="KW-1185">Reference proteome</keyword>
<evidence type="ECO:0000256" key="1">
    <source>
        <dbReference type="SAM" id="MobiDB-lite"/>
    </source>
</evidence>
<dbReference type="Proteomes" id="UP000051936">
    <property type="component" value="Unassembled WGS sequence"/>
</dbReference>
<feature type="region of interest" description="Disordered" evidence="1">
    <location>
        <begin position="27"/>
        <end position="59"/>
    </location>
</feature>
<dbReference type="RefSeq" id="WP_057740680.1">
    <property type="nucleotide sequence ID" value="NZ_LJYG01000004.1"/>
</dbReference>
<accession>A0A0R3E650</accession>
<sequence>MGLFSQVGMSAQAETAGTVVRLAQAVSPDDIPPPRKRPQTRLRVTPYDSPDGVYPRYNPGPDAVRECNVAYVQEHRPSGTVITPHMSCYWRRG</sequence>
<reference evidence="2 3" key="1">
    <citation type="submission" date="2015-09" db="EMBL/GenBank/DDBJ databases">
        <title>Draft Genome Sequence of Bradyrhizobium manausense Strain BR 3351T, a Novel Symbiotic Nitrogen-Fixing Alphaproteobacterium Isolated from Brazilian Amazon Rain Forest.</title>
        <authorList>
            <person name="De Araujo J.L."/>
            <person name="Zilli J.E."/>
        </authorList>
    </citation>
    <scope>NUCLEOTIDE SEQUENCE [LARGE SCALE GENOMIC DNA]</scope>
    <source>
        <strain evidence="2 3">BR3351</strain>
    </source>
</reference>
<protein>
    <submittedName>
        <fullName evidence="2">Uncharacterized protein</fullName>
    </submittedName>
</protein>
<comment type="caution">
    <text evidence="2">The sequence shown here is derived from an EMBL/GenBank/DDBJ whole genome shotgun (WGS) entry which is preliminary data.</text>
</comment>
<dbReference type="EMBL" id="LJYG01000004">
    <property type="protein sequence ID" value="KRQ17595.1"/>
    <property type="molecule type" value="Genomic_DNA"/>
</dbReference>
<proteinExistence type="predicted"/>
<name>A0A0R3E650_9BRAD</name>
<organism evidence="2 3">
    <name type="scientific">Bradyrhizobium manausense</name>
    <dbReference type="NCBI Taxonomy" id="989370"/>
    <lineage>
        <taxon>Bacteria</taxon>
        <taxon>Pseudomonadati</taxon>
        <taxon>Pseudomonadota</taxon>
        <taxon>Alphaproteobacteria</taxon>
        <taxon>Hyphomicrobiales</taxon>
        <taxon>Nitrobacteraceae</taxon>
        <taxon>Bradyrhizobium</taxon>
    </lineage>
</organism>
<gene>
    <name evidence="2" type="ORF">AOQ71_00980</name>
</gene>
<evidence type="ECO:0000313" key="3">
    <source>
        <dbReference type="Proteomes" id="UP000051936"/>
    </source>
</evidence>
<dbReference type="OrthoDB" id="7961571at2"/>
<evidence type="ECO:0000313" key="2">
    <source>
        <dbReference type="EMBL" id="KRQ17595.1"/>
    </source>
</evidence>